<dbReference type="SUPFAM" id="SSF74653">
    <property type="entry name" value="TolA/TonB C-terminal domain"/>
    <property type="match status" value="1"/>
</dbReference>
<dbReference type="Gene3D" id="3.30.1150.10">
    <property type="match status" value="1"/>
</dbReference>
<reference evidence="3 4" key="1">
    <citation type="submission" date="2014-06" db="EMBL/GenBank/DDBJ databases">
        <title>Functional and comparative genomic analyses of the Drosophila gut microbiota identify candidate symbiosis factors.</title>
        <authorList>
            <person name="Newell P.D."/>
            <person name="Chaston J.M."/>
            <person name="Douglas A.E."/>
        </authorList>
    </citation>
    <scope>NUCLEOTIDE SEQUENCE [LARGE SCALE GENOMIC DNA]</scope>
    <source>
        <strain evidence="3 4">DmCS_006</strain>
    </source>
</reference>
<feature type="region of interest" description="Disordered" evidence="1">
    <location>
        <begin position="1"/>
        <end position="30"/>
    </location>
</feature>
<dbReference type="Pfam" id="PF03544">
    <property type="entry name" value="TonB_C"/>
    <property type="match status" value="1"/>
</dbReference>
<evidence type="ECO:0000313" key="4">
    <source>
        <dbReference type="Proteomes" id="UP000029448"/>
    </source>
</evidence>
<accession>A0A094YFY5</accession>
<evidence type="ECO:0000259" key="2">
    <source>
        <dbReference type="Pfam" id="PF03544"/>
    </source>
</evidence>
<keyword evidence="4" id="KW-1185">Reference proteome</keyword>
<dbReference type="PATRIC" id="fig|104102.7.peg.3265"/>
<protein>
    <recommendedName>
        <fullName evidence="2">TonB C-terminal domain-containing protein</fullName>
    </recommendedName>
</protein>
<evidence type="ECO:0000256" key="1">
    <source>
        <dbReference type="SAM" id="MobiDB-lite"/>
    </source>
</evidence>
<evidence type="ECO:0000313" key="3">
    <source>
        <dbReference type="EMBL" id="KGB20945.1"/>
    </source>
</evidence>
<sequence length="197" mass="21506">MAPAPFDPPPSPGRSPQEDEQPVLSAQPQKQKKAVYAKSWIVSAAAACCGLYMLVMGIAHQPDTSPTQTSASSGSYAFLDDNHKPVLNRVETPRLRAPPEMKDKGISGISIVGCDIGEDGKAHACRIERGTNPYFNRAGMEYMARAVFFPAMEHGKPVTRHFRMRLFFGIKPEQAQSFAKYGPPLFTGGPTLLPYLP</sequence>
<dbReference type="InterPro" id="IPR051045">
    <property type="entry name" value="TonB-dependent_transducer"/>
</dbReference>
<dbReference type="EMBL" id="JOKM01000106">
    <property type="protein sequence ID" value="KGB20945.1"/>
    <property type="molecule type" value="Genomic_DNA"/>
</dbReference>
<proteinExistence type="predicted"/>
<dbReference type="RefSeq" id="WP_035382279.1">
    <property type="nucleotide sequence ID" value="NZ_JACAOJ010000077.1"/>
</dbReference>
<dbReference type="PANTHER" id="PTHR33446">
    <property type="entry name" value="PROTEIN TONB-RELATED"/>
    <property type="match status" value="1"/>
</dbReference>
<dbReference type="GeneID" id="89477477"/>
<dbReference type="GO" id="GO:0055085">
    <property type="term" value="P:transmembrane transport"/>
    <property type="evidence" value="ECO:0007669"/>
    <property type="project" value="InterPro"/>
</dbReference>
<dbReference type="Proteomes" id="UP000029448">
    <property type="component" value="Unassembled WGS sequence"/>
</dbReference>
<comment type="caution">
    <text evidence="3">The sequence shown here is derived from an EMBL/GenBank/DDBJ whole genome shotgun (WGS) entry which is preliminary data.</text>
</comment>
<dbReference type="AlphaFoldDB" id="A0A094YFY5"/>
<feature type="compositionally biased region" description="Pro residues" evidence="1">
    <location>
        <begin position="1"/>
        <end position="13"/>
    </location>
</feature>
<dbReference type="STRING" id="104102.AtDm6_3310"/>
<feature type="domain" description="TonB C-terminal" evidence="2">
    <location>
        <begin position="98"/>
        <end position="166"/>
    </location>
</feature>
<dbReference type="InterPro" id="IPR037682">
    <property type="entry name" value="TonB_C"/>
</dbReference>
<gene>
    <name evidence="3" type="ORF">AtDm6_3310</name>
</gene>
<name>A0A094YFY5_9PROT</name>
<organism evidence="3 4">
    <name type="scientific">Acetobacter tropicalis</name>
    <dbReference type="NCBI Taxonomy" id="104102"/>
    <lineage>
        <taxon>Bacteria</taxon>
        <taxon>Pseudomonadati</taxon>
        <taxon>Pseudomonadota</taxon>
        <taxon>Alphaproteobacteria</taxon>
        <taxon>Acetobacterales</taxon>
        <taxon>Acetobacteraceae</taxon>
        <taxon>Acetobacter</taxon>
    </lineage>
</organism>